<evidence type="ECO:0000313" key="3">
    <source>
        <dbReference type="Proteomes" id="UP001208114"/>
    </source>
</evidence>
<feature type="transmembrane region" description="Helical" evidence="1">
    <location>
        <begin position="155"/>
        <end position="178"/>
    </location>
</feature>
<gene>
    <name evidence="2" type="ORF">N0B16_13795</name>
</gene>
<accession>A0ABT2VZS8</accession>
<protein>
    <recommendedName>
        <fullName evidence="4">Histidine kinase</fullName>
    </recommendedName>
</protein>
<comment type="caution">
    <text evidence="2">The sequence shown here is derived from an EMBL/GenBank/DDBJ whole genome shotgun (WGS) entry which is preliminary data.</text>
</comment>
<feature type="transmembrane region" description="Helical" evidence="1">
    <location>
        <begin position="91"/>
        <end position="111"/>
    </location>
</feature>
<keyword evidence="1" id="KW-0472">Membrane</keyword>
<keyword evidence="1" id="KW-0812">Transmembrane</keyword>
<feature type="transmembrane region" description="Helical" evidence="1">
    <location>
        <begin position="117"/>
        <end position="135"/>
    </location>
</feature>
<evidence type="ECO:0008006" key="4">
    <source>
        <dbReference type="Google" id="ProtNLM"/>
    </source>
</evidence>
<feature type="transmembrane region" description="Helical" evidence="1">
    <location>
        <begin position="65"/>
        <end position="84"/>
    </location>
</feature>
<name>A0ABT2VZS8_9FLAO</name>
<dbReference type="Proteomes" id="UP001208114">
    <property type="component" value="Unassembled WGS sequence"/>
</dbReference>
<organism evidence="2 3">
    <name type="scientific">Chryseobacterium gilvum</name>
    <dbReference type="NCBI Taxonomy" id="2976534"/>
    <lineage>
        <taxon>Bacteria</taxon>
        <taxon>Pseudomonadati</taxon>
        <taxon>Bacteroidota</taxon>
        <taxon>Flavobacteriia</taxon>
        <taxon>Flavobacteriales</taxon>
        <taxon>Weeksellaceae</taxon>
        <taxon>Chryseobacterium group</taxon>
        <taxon>Chryseobacterium</taxon>
    </lineage>
</organism>
<dbReference type="EMBL" id="JAOTEN010000006">
    <property type="protein sequence ID" value="MCU7615505.1"/>
    <property type="molecule type" value="Genomic_DNA"/>
</dbReference>
<proteinExistence type="predicted"/>
<feature type="transmembrane region" description="Helical" evidence="1">
    <location>
        <begin position="34"/>
        <end position="53"/>
    </location>
</feature>
<keyword evidence="3" id="KW-1185">Reference proteome</keyword>
<feature type="transmembrane region" description="Helical" evidence="1">
    <location>
        <begin position="12"/>
        <end position="27"/>
    </location>
</feature>
<evidence type="ECO:0000313" key="2">
    <source>
        <dbReference type="EMBL" id="MCU7615505.1"/>
    </source>
</evidence>
<sequence length="216" mass="26183">MQILQSILDEALYFTEGFCALAAIIYFKSVKKTYWKYFVFYLAAIFLFESLGRYGNFELYSKIKYYNNIVIPFQFIFFFWLYGIKSLKSKTLFWILSVLYLISFIPSELYFKGSNVIYSFNYTFGCLLLMILVILEYYKQINSDDIINFQKNRMFYINLGVTLFYIGTLPFWTFYALIFYEHRQIWDIYYSYNLISDIIMYLLFSISFVWGKQNSY</sequence>
<feature type="transmembrane region" description="Helical" evidence="1">
    <location>
        <begin position="190"/>
        <end position="210"/>
    </location>
</feature>
<dbReference type="RefSeq" id="WP_262991525.1">
    <property type="nucleotide sequence ID" value="NZ_JAOTEN010000006.1"/>
</dbReference>
<reference evidence="3" key="1">
    <citation type="submission" date="2023-07" db="EMBL/GenBank/DDBJ databases">
        <title>Chryseobacterium sp. GMJ5 Genome sequencing and assembly.</title>
        <authorList>
            <person name="Jung Y."/>
        </authorList>
    </citation>
    <scope>NUCLEOTIDE SEQUENCE [LARGE SCALE GENOMIC DNA]</scope>
    <source>
        <strain evidence="3">GMJ5</strain>
    </source>
</reference>
<evidence type="ECO:0000256" key="1">
    <source>
        <dbReference type="SAM" id="Phobius"/>
    </source>
</evidence>
<keyword evidence="1" id="KW-1133">Transmembrane helix</keyword>